<feature type="chain" id="PRO_5038720286" evidence="2">
    <location>
        <begin position="20"/>
        <end position="372"/>
    </location>
</feature>
<dbReference type="PANTHER" id="PTHR35841:SF1">
    <property type="entry name" value="PHOSPHONATES-BINDING PERIPLASMIC PROTEIN"/>
    <property type="match status" value="1"/>
</dbReference>
<evidence type="ECO:0000313" key="4">
    <source>
        <dbReference type="Proteomes" id="UP000252585"/>
    </source>
</evidence>
<dbReference type="Gene3D" id="3.40.190.10">
    <property type="entry name" value="Periplasmic binding protein-like II"/>
    <property type="match status" value="2"/>
</dbReference>
<evidence type="ECO:0000256" key="1">
    <source>
        <dbReference type="SAM" id="MobiDB-lite"/>
    </source>
</evidence>
<gene>
    <name evidence="3" type="ORF">DFR57_104206</name>
</gene>
<evidence type="ECO:0000256" key="2">
    <source>
        <dbReference type="SAM" id="SignalP"/>
    </source>
</evidence>
<dbReference type="Pfam" id="PF12974">
    <property type="entry name" value="Phosphonate-bd"/>
    <property type="match status" value="1"/>
</dbReference>
<keyword evidence="2" id="KW-0732">Signal</keyword>
<dbReference type="AlphaFoldDB" id="A0A368Y1N9"/>
<proteinExistence type="predicted"/>
<reference evidence="3 4" key="1">
    <citation type="submission" date="2018-07" db="EMBL/GenBank/DDBJ databases">
        <title>Genomic Encyclopedia of Type Strains, Phase IV (KMG-IV): sequencing the most valuable type-strain genomes for metagenomic binning, comparative biology and taxonomic classification.</title>
        <authorList>
            <person name="Goeker M."/>
        </authorList>
    </citation>
    <scope>NUCLEOTIDE SEQUENCE [LARGE SCALE GENOMIC DNA]</scope>
    <source>
        <strain evidence="3 4">DSM 27696</strain>
    </source>
</reference>
<feature type="compositionally biased region" description="Acidic residues" evidence="1">
    <location>
        <begin position="25"/>
        <end position="57"/>
    </location>
</feature>
<organism evidence="3 4">
    <name type="scientific">Saliterribacillus persicus</name>
    <dbReference type="NCBI Taxonomy" id="930114"/>
    <lineage>
        <taxon>Bacteria</taxon>
        <taxon>Bacillati</taxon>
        <taxon>Bacillota</taxon>
        <taxon>Bacilli</taxon>
        <taxon>Bacillales</taxon>
        <taxon>Bacillaceae</taxon>
        <taxon>Saliterribacillus</taxon>
    </lineage>
</organism>
<dbReference type="SUPFAM" id="SSF53850">
    <property type="entry name" value="Periplasmic binding protein-like II"/>
    <property type="match status" value="1"/>
</dbReference>
<comment type="caution">
    <text evidence="3">The sequence shown here is derived from an EMBL/GenBank/DDBJ whole genome shotgun (WGS) entry which is preliminary data.</text>
</comment>
<keyword evidence="4" id="KW-1185">Reference proteome</keyword>
<protein>
    <submittedName>
        <fullName evidence="3">Phosphonate transport system substrate-binding protein</fullName>
    </submittedName>
</protein>
<dbReference type="PANTHER" id="PTHR35841">
    <property type="entry name" value="PHOSPHONATES-BINDING PERIPLASMIC PROTEIN"/>
    <property type="match status" value="1"/>
</dbReference>
<evidence type="ECO:0000313" key="3">
    <source>
        <dbReference type="EMBL" id="RCW73208.1"/>
    </source>
</evidence>
<feature type="signal peptide" evidence="2">
    <location>
        <begin position="1"/>
        <end position="19"/>
    </location>
</feature>
<name>A0A368Y1N9_9BACI</name>
<dbReference type="PROSITE" id="PS51257">
    <property type="entry name" value="PROKAR_LIPOPROTEIN"/>
    <property type="match status" value="1"/>
</dbReference>
<dbReference type="RefSeq" id="WP_211315348.1">
    <property type="nucleotide sequence ID" value="NZ_QPJJ01000004.1"/>
</dbReference>
<feature type="region of interest" description="Disordered" evidence="1">
    <location>
        <begin position="25"/>
        <end position="68"/>
    </location>
</feature>
<dbReference type="Proteomes" id="UP000252585">
    <property type="component" value="Unassembled WGS sequence"/>
</dbReference>
<sequence>MLKKFMVGLGILFLVLFLAACGNSEEGEAEETTGNEAEATETETEETEEASEEEEEAQENKSLDTLSIGFVPSRDPEEIITATEPLKNLLTEEMSSLGYDIGEVDITVGTNYEAVGEALSAGTTDVGLIPGGTYVLYDDGAEVILTATRAGLNNDSDEAKDWNDNKPTDASDEQVTYYRALMIAGPSEKGQALAEKVNNGEELSFEDVNSASWAVMSSSSPAGYIYPALWLDDKFGKTISDLENVVQADSYGSAFARLAAEQVDVMVTYADARRDNAESWEGDFEREAPIWDETNVIGVTSGIYNDTVSVSKNSENMDDDLKAALQQAFMNIAETEEGKEVISIYNHEGYQEATSEDYDAEREAQELVQSLN</sequence>
<dbReference type="EMBL" id="QPJJ01000004">
    <property type="protein sequence ID" value="RCW73208.1"/>
    <property type="molecule type" value="Genomic_DNA"/>
</dbReference>
<accession>A0A368Y1N9</accession>